<accession>A0A8D8U3H2</accession>
<dbReference type="EMBL" id="HBUF01331799">
    <property type="protein sequence ID" value="CAG6697103.1"/>
    <property type="molecule type" value="Transcribed_RNA"/>
</dbReference>
<dbReference type="EMBL" id="HBUF01331797">
    <property type="protein sequence ID" value="CAG6697101.1"/>
    <property type="molecule type" value="Transcribed_RNA"/>
</dbReference>
<dbReference type="EMBL" id="HBUF01331798">
    <property type="protein sequence ID" value="CAG6697102.1"/>
    <property type="molecule type" value="Transcribed_RNA"/>
</dbReference>
<proteinExistence type="predicted"/>
<organism evidence="1">
    <name type="scientific">Cacopsylla melanoneura</name>
    <dbReference type="NCBI Taxonomy" id="428564"/>
    <lineage>
        <taxon>Eukaryota</taxon>
        <taxon>Metazoa</taxon>
        <taxon>Ecdysozoa</taxon>
        <taxon>Arthropoda</taxon>
        <taxon>Hexapoda</taxon>
        <taxon>Insecta</taxon>
        <taxon>Pterygota</taxon>
        <taxon>Neoptera</taxon>
        <taxon>Paraneoptera</taxon>
        <taxon>Hemiptera</taxon>
        <taxon>Sternorrhyncha</taxon>
        <taxon>Psylloidea</taxon>
        <taxon>Psyllidae</taxon>
        <taxon>Psyllinae</taxon>
        <taxon>Cacopsylla</taxon>
    </lineage>
</organism>
<sequence length="101" mass="11314">MSTRTRKCWQYPPCSYRCLAGDCRCFTFHFASTLYYHVIAGASLFTLSPDSSSLCRCALVDIVEVQMLRIVQVHVVVAGYVVVVREKFVVQGVEPAEHGIP</sequence>
<name>A0A8D8U3H2_9HEMI</name>
<evidence type="ECO:0000313" key="1">
    <source>
        <dbReference type="EMBL" id="CAG6697102.1"/>
    </source>
</evidence>
<dbReference type="AlphaFoldDB" id="A0A8D8U3H2"/>
<protein>
    <submittedName>
        <fullName evidence="1">Uncharacterized protein</fullName>
    </submittedName>
</protein>
<reference evidence="1" key="1">
    <citation type="submission" date="2021-05" db="EMBL/GenBank/DDBJ databases">
        <authorList>
            <person name="Alioto T."/>
            <person name="Alioto T."/>
            <person name="Gomez Garrido J."/>
        </authorList>
    </citation>
    <scope>NUCLEOTIDE SEQUENCE</scope>
</reference>